<dbReference type="Proteomes" id="UP000266506">
    <property type="component" value="Unassembled WGS sequence"/>
</dbReference>
<proteinExistence type="predicted"/>
<protein>
    <recommendedName>
        <fullName evidence="3">Tellurite resistance protein TerB</fullName>
    </recommendedName>
</protein>
<evidence type="ECO:0000313" key="1">
    <source>
        <dbReference type="EMBL" id="RIA77869.1"/>
    </source>
</evidence>
<dbReference type="InterPro" id="IPR029024">
    <property type="entry name" value="TerB-like"/>
</dbReference>
<comment type="caution">
    <text evidence="1">The sequence shown here is derived from an EMBL/GenBank/DDBJ whole genome shotgun (WGS) entry which is preliminary data.</text>
</comment>
<evidence type="ECO:0008006" key="3">
    <source>
        <dbReference type="Google" id="ProtNLM"/>
    </source>
</evidence>
<dbReference type="InParanoid" id="A0A397RZM0"/>
<accession>A0A397RZM0</accession>
<reference evidence="1 2" key="1">
    <citation type="submission" date="2018-08" db="EMBL/GenBank/DDBJ databases">
        <title>Genomic Encyclopedia of Archaeal and Bacterial Type Strains, Phase II (KMG-II): from individual species to whole genera.</title>
        <authorList>
            <person name="Goeker M."/>
        </authorList>
    </citation>
    <scope>NUCLEOTIDE SEQUENCE [LARGE SCALE GENOMIC DNA]</scope>
    <source>
        <strain evidence="1 2">ATCC 27112</strain>
    </source>
</reference>
<keyword evidence="2" id="KW-1185">Reference proteome</keyword>
<dbReference type="EMBL" id="QXEV01000006">
    <property type="protein sequence ID" value="RIA77869.1"/>
    <property type="molecule type" value="Genomic_DNA"/>
</dbReference>
<gene>
    <name evidence="1" type="ORF">EI71_00846</name>
</gene>
<dbReference type="RefSeq" id="WP_119016004.1">
    <property type="nucleotide sequence ID" value="NZ_QXEV01000006.1"/>
</dbReference>
<dbReference type="AlphaFoldDB" id="A0A397RZM0"/>
<organism evidence="1 2">
    <name type="scientific">Anaeroplasma bactoclasticum</name>
    <dbReference type="NCBI Taxonomy" id="2088"/>
    <lineage>
        <taxon>Bacteria</taxon>
        <taxon>Bacillati</taxon>
        <taxon>Mycoplasmatota</taxon>
        <taxon>Mollicutes</taxon>
        <taxon>Anaeroplasmatales</taxon>
        <taxon>Anaeroplasmataceae</taxon>
        <taxon>Anaeroplasma</taxon>
    </lineage>
</organism>
<sequence>MSELEVFAKELKQYLAIGGEKRTLYGKNLYISYQSQAKEMGLSSLQTQKMLERLVSYVSASDGQINRSEYEFCNNALFTVTADEFLEMCRKNMMPTEVTALREFAHKSFQKYGHKSSLYILALFIISANNEATIDEQKKICSLFGLI</sequence>
<name>A0A397RZM0_9MOLU</name>
<evidence type="ECO:0000313" key="2">
    <source>
        <dbReference type="Proteomes" id="UP000266506"/>
    </source>
</evidence>
<dbReference type="SUPFAM" id="SSF158682">
    <property type="entry name" value="TerB-like"/>
    <property type="match status" value="1"/>
</dbReference>